<keyword evidence="1" id="KW-0694">RNA-binding</keyword>
<evidence type="ECO:0008006" key="5">
    <source>
        <dbReference type="Google" id="ProtNLM"/>
    </source>
</evidence>
<sequence>MSEQQQNQRQQHNSSTINVSRTTTSRTIQTRIKGALNHHEKVTVSGIGSAVENVVQSVAELQQKKLVVIAKTTTNLANQQSQRQSHQLLVELTRGEEFKLGGNQQQEQN</sequence>
<accession>G0QP62</accession>
<keyword evidence="4" id="KW-1185">Reference proteome</keyword>
<dbReference type="AlphaFoldDB" id="G0QP62"/>
<evidence type="ECO:0000313" key="3">
    <source>
        <dbReference type="EMBL" id="EGR32992.1"/>
    </source>
</evidence>
<dbReference type="GO" id="GO:0003723">
    <property type="term" value="F:RNA binding"/>
    <property type="evidence" value="ECO:0007669"/>
    <property type="project" value="UniProtKB-KW"/>
</dbReference>
<dbReference type="EMBL" id="GL983527">
    <property type="protein sequence ID" value="EGR32992.1"/>
    <property type="molecule type" value="Genomic_DNA"/>
</dbReference>
<dbReference type="InterPro" id="IPR036882">
    <property type="entry name" value="Alba-like_dom_sf"/>
</dbReference>
<protein>
    <recommendedName>
        <fullName evidence="5">DNA/RNA-binding protein Alba-like domain-containing protein</fullName>
    </recommendedName>
</protein>
<organism evidence="3 4">
    <name type="scientific">Ichthyophthirius multifiliis</name>
    <name type="common">White spot disease agent</name>
    <name type="synonym">Ich</name>
    <dbReference type="NCBI Taxonomy" id="5932"/>
    <lineage>
        <taxon>Eukaryota</taxon>
        <taxon>Sar</taxon>
        <taxon>Alveolata</taxon>
        <taxon>Ciliophora</taxon>
        <taxon>Intramacronucleata</taxon>
        <taxon>Oligohymenophorea</taxon>
        <taxon>Hymenostomatida</taxon>
        <taxon>Ophryoglenina</taxon>
        <taxon>Ichthyophthirius</taxon>
    </lineage>
</organism>
<dbReference type="InParanoid" id="G0QP62"/>
<dbReference type="OrthoDB" id="1699369at2759"/>
<evidence type="ECO:0000313" key="4">
    <source>
        <dbReference type="Proteomes" id="UP000008983"/>
    </source>
</evidence>
<dbReference type="RefSeq" id="XP_004036978.1">
    <property type="nucleotide sequence ID" value="XM_004036930.1"/>
</dbReference>
<dbReference type="Proteomes" id="UP000008983">
    <property type="component" value="Unassembled WGS sequence"/>
</dbReference>
<dbReference type="SUPFAM" id="SSF82704">
    <property type="entry name" value="AlbA-like"/>
    <property type="match status" value="1"/>
</dbReference>
<gene>
    <name evidence="3" type="ORF">IMG5_064470</name>
</gene>
<feature type="region of interest" description="Disordered" evidence="2">
    <location>
        <begin position="1"/>
        <end position="26"/>
    </location>
</feature>
<name>G0QP62_ICHMU</name>
<dbReference type="GeneID" id="14909169"/>
<reference evidence="3 4" key="1">
    <citation type="submission" date="2011-07" db="EMBL/GenBank/DDBJ databases">
        <authorList>
            <person name="Coyne R."/>
            <person name="Brami D."/>
            <person name="Johnson J."/>
            <person name="Hostetler J."/>
            <person name="Hannick L."/>
            <person name="Clark T."/>
            <person name="Cassidy-Hanley D."/>
            <person name="Inman J."/>
        </authorList>
    </citation>
    <scope>NUCLEOTIDE SEQUENCE [LARGE SCALE GENOMIC DNA]</scope>
    <source>
        <strain evidence="3 4">G5</strain>
    </source>
</reference>
<feature type="compositionally biased region" description="Low complexity" evidence="2">
    <location>
        <begin position="1"/>
        <end position="11"/>
    </location>
</feature>
<proteinExistence type="predicted"/>
<evidence type="ECO:0000256" key="1">
    <source>
        <dbReference type="ARBA" id="ARBA00022884"/>
    </source>
</evidence>
<evidence type="ECO:0000256" key="2">
    <source>
        <dbReference type="SAM" id="MobiDB-lite"/>
    </source>
</evidence>
<dbReference type="Gene3D" id="3.30.110.20">
    <property type="entry name" value="Alba-like domain"/>
    <property type="match status" value="1"/>
</dbReference>